<evidence type="ECO:0000256" key="6">
    <source>
        <dbReference type="ARBA" id="ARBA00023136"/>
    </source>
</evidence>
<feature type="transmembrane region" description="Helical" evidence="7">
    <location>
        <begin position="46"/>
        <end position="67"/>
    </location>
</feature>
<feature type="transmembrane region" description="Helical" evidence="7">
    <location>
        <begin position="170"/>
        <end position="187"/>
    </location>
</feature>
<accession>A0AA49JJU9</accession>
<evidence type="ECO:0000256" key="1">
    <source>
        <dbReference type="ARBA" id="ARBA00004141"/>
    </source>
</evidence>
<dbReference type="GO" id="GO:0005886">
    <property type="term" value="C:plasma membrane"/>
    <property type="evidence" value="ECO:0007669"/>
    <property type="project" value="TreeGrafter"/>
</dbReference>
<evidence type="ECO:0000259" key="8">
    <source>
        <dbReference type="Pfam" id="PF01794"/>
    </source>
</evidence>
<dbReference type="AlphaFoldDB" id="A0AA49JJU9"/>
<dbReference type="GO" id="GO:0020037">
    <property type="term" value="F:heme binding"/>
    <property type="evidence" value="ECO:0007669"/>
    <property type="project" value="TreeGrafter"/>
</dbReference>
<sequence length="199" mass="23166">MRNKNLLKRLLQIVLLAPAVFIAFEFFAENQTKEMYVHALKETGEIGTRLIIVTLLISPLLLIFKKLKVLKWMAVNKRYFGVASAVYMLLHTLIYVVYLNFDQIVTDLSQATYVFGWLALLAVLPPLLTSWDSQIKRLGSKTWKRVQQISYVCAVFTCLHWAFLGDEIEVVLLHFIPLLVLEIYRIYKTKYKPQHAMSR</sequence>
<proteinExistence type="predicted"/>
<feature type="transmembrane region" description="Helical" evidence="7">
    <location>
        <begin position="79"/>
        <end position="98"/>
    </location>
</feature>
<protein>
    <submittedName>
        <fullName evidence="9">Ferric reductase-like transmembrane domain-containing protein</fullName>
    </submittedName>
</protein>
<dbReference type="GO" id="GO:0016679">
    <property type="term" value="F:oxidoreductase activity, acting on diphenols and related substances as donors"/>
    <property type="evidence" value="ECO:0007669"/>
    <property type="project" value="TreeGrafter"/>
</dbReference>
<dbReference type="GO" id="GO:0010181">
    <property type="term" value="F:FMN binding"/>
    <property type="evidence" value="ECO:0007669"/>
    <property type="project" value="TreeGrafter"/>
</dbReference>
<evidence type="ECO:0000256" key="7">
    <source>
        <dbReference type="SAM" id="Phobius"/>
    </source>
</evidence>
<dbReference type="Pfam" id="PF01794">
    <property type="entry name" value="Ferric_reduct"/>
    <property type="match status" value="1"/>
</dbReference>
<evidence type="ECO:0000256" key="3">
    <source>
        <dbReference type="ARBA" id="ARBA00022692"/>
    </source>
</evidence>
<reference evidence="9" key="2">
    <citation type="journal article" date="2024" name="Antonie Van Leeuwenhoek">
        <title>Roseihalotalea indica gen. nov., sp. nov., a halophilic Bacteroidetes from mesopelagic Southwest Indian Ocean with higher carbohydrate metabolic potential.</title>
        <authorList>
            <person name="Chen B."/>
            <person name="Zhang M."/>
            <person name="Lin D."/>
            <person name="Ye J."/>
            <person name="Tang K."/>
        </authorList>
    </citation>
    <scope>NUCLEOTIDE SEQUENCE</scope>
    <source>
        <strain evidence="9">TK19036</strain>
    </source>
</reference>
<keyword evidence="2" id="KW-0813">Transport</keyword>
<evidence type="ECO:0000256" key="4">
    <source>
        <dbReference type="ARBA" id="ARBA00022989"/>
    </source>
</evidence>
<name>A0AA49JJU9_9BACT</name>
<keyword evidence="3 7" id="KW-0812">Transmembrane</keyword>
<dbReference type="InterPro" id="IPR022837">
    <property type="entry name" value="MsrQ-like"/>
</dbReference>
<feature type="domain" description="Ferric oxidoreductase" evidence="8">
    <location>
        <begin position="43"/>
        <end position="158"/>
    </location>
</feature>
<reference evidence="9" key="1">
    <citation type="journal article" date="2023" name="Comput. Struct. Biotechnol. J.">
        <title>Discovery of a novel marine Bacteroidetes with a rich repertoire of carbohydrate-active enzymes.</title>
        <authorList>
            <person name="Chen B."/>
            <person name="Liu G."/>
            <person name="Chen Q."/>
            <person name="Wang H."/>
            <person name="Liu L."/>
            <person name="Tang K."/>
        </authorList>
    </citation>
    <scope>NUCLEOTIDE SEQUENCE</scope>
    <source>
        <strain evidence="9">TK19036</strain>
    </source>
</reference>
<dbReference type="InterPro" id="IPR013130">
    <property type="entry name" value="Fe3_Rdtase_TM_dom"/>
</dbReference>
<dbReference type="PANTHER" id="PTHR36964:SF1">
    <property type="entry name" value="PROTEIN-METHIONINE-SULFOXIDE REDUCTASE HEME-BINDING SUBUNIT MSRQ"/>
    <property type="match status" value="1"/>
</dbReference>
<comment type="subcellular location">
    <subcellularLocation>
        <location evidence="1">Membrane</location>
        <topology evidence="1">Multi-pass membrane protein</topology>
    </subcellularLocation>
</comment>
<evidence type="ECO:0000256" key="2">
    <source>
        <dbReference type="ARBA" id="ARBA00022448"/>
    </source>
</evidence>
<evidence type="ECO:0000313" key="9">
    <source>
        <dbReference type="EMBL" id="WKN39989.1"/>
    </source>
</evidence>
<keyword evidence="6 7" id="KW-0472">Membrane</keyword>
<keyword evidence="5" id="KW-0408">Iron</keyword>
<organism evidence="9">
    <name type="scientific">Roseihalotalea indica</name>
    <dbReference type="NCBI Taxonomy" id="2867963"/>
    <lineage>
        <taxon>Bacteria</taxon>
        <taxon>Pseudomonadati</taxon>
        <taxon>Bacteroidota</taxon>
        <taxon>Cytophagia</taxon>
        <taxon>Cytophagales</taxon>
        <taxon>Catalimonadaceae</taxon>
        <taxon>Roseihalotalea</taxon>
    </lineage>
</organism>
<keyword evidence="4 7" id="KW-1133">Transmembrane helix</keyword>
<dbReference type="EMBL" id="CP120682">
    <property type="protein sequence ID" value="WKN39989.1"/>
    <property type="molecule type" value="Genomic_DNA"/>
</dbReference>
<evidence type="ECO:0000256" key="5">
    <source>
        <dbReference type="ARBA" id="ARBA00023004"/>
    </source>
</evidence>
<dbReference type="PANTHER" id="PTHR36964">
    <property type="entry name" value="PROTEIN-METHIONINE-SULFOXIDE REDUCTASE HEME-BINDING SUBUNIT MSRQ"/>
    <property type="match status" value="1"/>
</dbReference>
<feature type="transmembrane region" description="Helical" evidence="7">
    <location>
        <begin position="110"/>
        <end position="128"/>
    </location>
</feature>
<gene>
    <name evidence="9" type="ORF">K4G66_14950</name>
</gene>